<dbReference type="EMBL" id="KN728343">
    <property type="protein sequence ID" value="KIH63943.1"/>
    <property type="molecule type" value="Genomic_DNA"/>
</dbReference>
<keyword evidence="3" id="KW-1185">Reference proteome</keyword>
<dbReference type="Proteomes" id="UP000054047">
    <property type="component" value="Unassembled WGS sequence"/>
</dbReference>
<accession>A0A0C2D3D1</accession>
<name>A0A0C2D3D1_9BILA</name>
<sequence length="190" mass="20703">MFMTKFVLTRTPTPPTPLLSQVPRNSSSSVSKVAFSSRCLLVSVSPMTSYLIFAAAHAKLSKIRCAGHVMRLNDNRWTRAVCDWTHGTLSSQQEDYRPKGQTSSRSPSRNDTMLFVSLEGTEFIGRLWHARGANGRIAGAHSVYPKIDGSQGDQGGQGEPYAYGGLVTIRSISMALYLGRRTAALCGLGF</sequence>
<feature type="compositionally biased region" description="Polar residues" evidence="1">
    <location>
        <begin position="100"/>
        <end position="110"/>
    </location>
</feature>
<evidence type="ECO:0000313" key="2">
    <source>
        <dbReference type="EMBL" id="KIH63943.1"/>
    </source>
</evidence>
<dbReference type="AlphaFoldDB" id="A0A0C2D3D1"/>
<feature type="region of interest" description="Disordered" evidence="1">
    <location>
        <begin position="91"/>
        <end position="110"/>
    </location>
</feature>
<gene>
    <name evidence="2" type="ORF">ANCDUO_05753</name>
</gene>
<evidence type="ECO:0000313" key="3">
    <source>
        <dbReference type="Proteomes" id="UP000054047"/>
    </source>
</evidence>
<reference evidence="2 3" key="1">
    <citation type="submission" date="2013-12" db="EMBL/GenBank/DDBJ databases">
        <title>Draft genome of the parsitic nematode Ancylostoma duodenale.</title>
        <authorList>
            <person name="Mitreva M."/>
        </authorList>
    </citation>
    <scope>NUCLEOTIDE SEQUENCE [LARGE SCALE GENOMIC DNA]</scope>
    <source>
        <strain evidence="2 3">Zhejiang</strain>
    </source>
</reference>
<proteinExistence type="predicted"/>
<organism evidence="2 3">
    <name type="scientific">Ancylostoma duodenale</name>
    <dbReference type="NCBI Taxonomy" id="51022"/>
    <lineage>
        <taxon>Eukaryota</taxon>
        <taxon>Metazoa</taxon>
        <taxon>Ecdysozoa</taxon>
        <taxon>Nematoda</taxon>
        <taxon>Chromadorea</taxon>
        <taxon>Rhabditida</taxon>
        <taxon>Rhabditina</taxon>
        <taxon>Rhabditomorpha</taxon>
        <taxon>Strongyloidea</taxon>
        <taxon>Ancylostomatidae</taxon>
        <taxon>Ancylostomatinae</taxon>
        <taxon>Ancylostoma</taxon>
    </lineage>
</organism>
<dbReference type="OrthoDB" id="5857431at2759"/>
<protein>
    <submittedName>
        <fullName evidence="2">Uncharacterized protein</fullName>
    </submittedName>
</protein>
<evidence type="ECO:0000256" key="1">
    <source>
        <dbReference type="SAM" id="MobiDB-lite"/>
    </source>
</evidence>